<reference evidence="2" key="1">
    <citation type="submission" date="2022-11" db="UniProtKB">
        <authorList>
            <consortium name="WormBaseParasite"/>
        </authorList>
    </citation>
    <scope>IDENTIFICATION</scope>
</reference>
<name>A0A915L442_ROMCU</name>
<accession>A0A915L442</accession>
<dbReference type="AlphaFoldDB" id="A0A915L442"/>
<dbReference type="Proteomes" id="UP000887565">
    <property type="component" value="Unplaced"/>
</dbReference>
<dbReference type="WBParaSite" id="nRc.2.0.1.t45855-RA">
    <property type="protein sequence ID" value="nRc.2.0.1.t45855-RA"/>
    <property type="gene ID" value="nRc.2.0.1.g45855"/>
</dbReference>
<protein>
    <submittedName>
        <fullName evidence="2">Uncharacterized protein</fullName>
    </submittedName>
</protein>
<proteinExistence type="predicted"/>
<evidence type="ECO:0000313" key="1">
    <source>
        <dbReference type="Proteomes" id="UP000887565"/>
    </source>
</evidence>
<evidence type="ECO:0000313" key="2">
    <source>
        <dbReference type="WBParaSite" id="nRc.2.0.1.t45855-RA"/>
    </source>
</evidence>
<organism evidence="1 2">
    <name type="scientific">Romanomermis culicivorax</name>
    <name type="common">Nematode worm</name>
    <dbReference type="NCBI Taxonomy" id="13658"/>
    <lineage>
        <taxon>Eukaryota</taxon>
        <taxon>Metazoa</taxon>
        <taxon>Ecdysozoa</taxon>
        <taxon>Nematoda</taxon>
        <taxon>Enoplea</taxon>
        <taxon>Dorylaimia</taxon>
        <taxon>Mermithida</taxon>
        <taxon>Mermithoidea</taxon>
        <taxon>Mermithidae</taxon>
        <taxon>Romanomermis</taxon>
    </lineage>
</organism>
<sequence length="105" mass="12770">MSRYQLGYQLFPNLIIITTKYGWKTYHNNGRNFGQVNSSRMRQMPHLGRRKWSAVETDHPIIVAVAVQRRLHHCRPTNIRWRRWRILSGRRRFDQFLINRVIIGR</sequence>
<keyword evidence="1" id="KW-1185">Reference proteome</keyword>